<proteinExistence type="inferred from homology"/>
<name>A0A0G0QMS9_9BACT</name>
<dbReference type="SMART" id="SM01240">
    <property type="entry name" value="IMPDH"/>
    <property type="match status" value="1"/>
</dbReference>
<dbReference type="Gene3D" id="3.20.20.70">
    <property type="entry name" value="Aldolase class I"/>
    <property type="match status" value="1"/>
</dbReference>
<keyword evidence="7" id="KW-0520">NAD</keyword>
<dbReference type="InterPro" id="IPR005990">
    <property type="entry name" value="IMP_DH"/>
</dbReference>
<dbReference type="GO" id="GO:0003938">
    <property type="term" value="F:IMP dehydrogenase activity"/>
    <property type="evidence" value="ECO:0007669"/>
    <property type="project" value="InterPro"/>
</dbReference>
<keyword evidence="4" id="KW-0658">Purine biosynthesis</keyword>
<organism evidence="10 11">
    <name type="scientific">Candidatus Woesebacteria bacterium GW2011_GWB1_40_12</name>
    <dbReference type="NCBI Taxonomy" id="1618576"/>
    <lineage>
        <taxon>Bacteria</taxon>
        <taxon>Candidatus Woeseibacteriota</taxon>
    </lineage>
</organism>
<feature type="domain" description="IMP dehydrogenase/GMP reductase" evidence="9">
    <location>
        <begin position="8"/>
        <end position="338"/>
    </location>
</feature>
<evidence type="ECO:0000256" key="4">
    <source>
        <dbReference type="ARBA" id="ARBA00022755"/>
    </source>
</evidence>
<accession>A0A0G0QMS9</accession>
<dbReference type="PANTHER" id="PTHR11911:SF111">
    <property type="entry name" value="INOSINE-5'-MONOPHOSPHATE DEHYDROGENASE"/>
    <property type="match status" value="1"/>
</dbReference>
<evidence type="ECO:0000256" key="8">
    <source>
        <dbReference type="ARBA" id="ARBA00048028"/>
    </source>
</evidence>
<evidence type="ECO:0000256" key="1">
    <source>
        <dbReference type="ARBA" id="ARBA00001958"/>
    </source>
</evidence>
<keyword evidence="3" id="KW-0332">GMP biosynthesis</keyword>
<dbReference type="Proteomes" id="UP000034215">
    <property type="component" value="Unassembled WGS sequence"/>
</dbReference>
<dbReference type="InterPro" id="IPR015875">
    <property type="entry name" value="IMP_DH/GMP_Rdtase_CS"/>
</dbReference>
<dbReference type="GO" id="GO:0006183">
    <property type="term" value="P:GTP biosynthetic process"/>
    <property type="evidence" value="ECO:0007669"/>
    <property type="project" value="TreeGrafter"/>
</dbReference>
<evidence type="ECO:0000256" key="2">
    <source>
        <dbReference type="ARBA" id="ARBA00005502"/>
    </source>
</evidence>
<evidence type="ECO:0000256" key="6">
    <source>
        <dbReference type="ARBA" id="ARBA00023002"/>
    </source>
</evidence>
<comment type="caution">
    <text evidence="10">The sequence shown here is derived from an EMBL/GenBank/DDBJ whole genome shotgun (WGS) entry which is preliminary data.</text>
</comment>
<dbReference type="CDD" id="cd00381">
    <property type="entry name" value="IMPDH"/>
    <property type="match status" value="1"/>
</dbReference>
<dbReference type="FunFam" id="3.20.20.70:FF:000424">
    <property type="entry name" value="Inosine-5'-monophosphate dehydrogenase 2"/>
    <property type="match status" value="1"/>
</dbReference>
<dbReference type="PATRIC" id="fig|1618576.3.peg.534"/>
<dbReference type="PANTHER" id="PTHR11911">
    <property type="entry name" value="INOSINE-5-MONOPHOSPHATE DEHYDROGENASE RELATED"/>
    <property type="match status" value="1"/>
</dbReference>
<dbReference type="PROSITE" id="PS00487">
    <property type="entry name" value="IMP_DH_GMP_RED"/>
    <property type="match status" value="1"/>
</dbReference>
<evidence type="ECO:0000256" key="7">
    <source>
        <dbReference type="ARBA" id="ARBA00023027"/>
    </source>
</evidence>
<evidence type="ECO:0000256" key="3">
    <source>
        <dbReference type="ARBA" id="ARBA00022749"/>
    </source>
</evidence>
<sequence length="360" mass="38772">MKPKIDLALSYDDVLLVPQYSEIKSRQDVDLATTVTPRLKLKLPLISANMSDVTGIDMAIKLGELGGLGVLPRFMTADDQADMILAVKKKGLLAAAAVGLRNGMFTRAEALVKAGASVLFLDVAHGHMQQTIEATKSLKQKFGSKIDIVSGNVATYEAAMDLFKAGADSVKVGIGPGSICTTRIETGFGVPQLTAVIDAVRAARYFKKTIIADGGIKNSGDIVKALAAGASAIMAGNIFAGTDEAPGKKVKINGNTYKQYFGSTSFMEKKNHIKNNKNELNKNYSKHIEGIEGIVPYKGPVSDIVEKMDANIRSGLSYAGATTIKNLWKKAKFIQITAHFFWTFLRLLCLQLVYFSLSIS</sequence>
<evidence type="ECO:0000313" key="11">
    <source>
        <dbReference type="Proteomes" id="UP000034215"/>
    </source>
</evidence>
<evidence type="ECO:0000313" key="10">
    <source>
        <dbReference type="EMBL" id="KKR41468.1"/>
    </source>
</evidence>
<dbReference type="EMBL" id="LBYA01000031">
    <property type="protein sequence ID" value="KKR41468.1"/>
    <property type="molecule type" value="Genomic_DNA"/>
</dbReference>
<keyword evidence="6" id="KW-0560">Oxidoreductase</keyword>
<dbReference type="SUPFAM" id="SSF51412">
    <property type="entry name" value="Inosine monophosphate dehydrogenase (IMPDH)"/>
    <property type="match status" value="1"/>
</dbReference>
<dbReference type="AlphaFoldDB" id="A0A0G0QMS9"/>
<evidence type="ECO:0000256" key="5">
    <source>
        <dbReference type="ARBA" id="ARBA00022958"/>
    </source>
</evidence>
<gene>
    <name evidence="10" type="ORF">UT76_C0031G0005</name>
</gene>
<dbReference type="InterPro" id="IPR001093">
    <property type="entry name" value="IMP_DH_GMPRt"/>
</dbReference>
<dbReference type="InterPro" id="IPR013785">
    <property type="entry name" value="Aldolase_TIM"/>
</dbReference>
<reference evidence="10 11" key="1">
    <citation type="journal article" date="2015" name="Nature">
        <title>rRNA introns, odd ribosomes, and small enigmatic genomes across a large radiation of phyla.</title>
        <authorList>
            <person name="Brown C.T."/>
            <person name="Hug L.A."/>
            <person name="Thomas B.C."/>
            <person name="Sharon I."/>
            <person name="Castelle C.J."/>
            <person name="Singh A."/>
            <person name="Wilkins M.J."/>
            <person name="Williams K.H."/>
            <person name="Banfield J.F."/>
        </authorList>
    </citation>
    <scope>NUCLEOTIDE SEQUENCE [LARGE SCALE GENOMIC DNA]</scope>
</reference>
<protein>
    <submittedName>
        <fullName evidence="10">GMP reductase</fullName>
    </submittedName>
</protein>
<comment type="catalytic activity">
    <reaction evidence="8">
        <text>IMP + NAD(+) + H2O = XMP + NADH + H(+)</text>
        <dbReference type="Rhea" id="RHEA:11708"/>
        <dbReference type="ChEBI" id="CHEBI:15377"/>
        <dbReference type="ChEBI" id="CHEBI:15378"/>
        <dbReference type="ChEBI" id="CHEBI:57464"/>
        <dbReference type="ChEBI" id="CHEBI:57540"/>
        <dbReference type="ChEBI" id="CHEBI:57945"/>
        <dbReference type="ChEBI" id="CHEBI:58053"/>
        <dbReference type="EC" id="1.1.1.205"/>
    </reaction>
</comment>
<dbReference type="GO" id="GO:0005737">
    <property type="term" value="C:cytoplasm"/>
    <property type="evidence" value="ECO:0007669"/>
    <property type="project" value="TreeGrafter"/>
</dbReference>
<dbReference type="Pfam" id="PF00478">
    <property type="entry name" value="IMPDH"/>
    <property type="match status" value="1"/>
</dbReference>
<keyword evidence="5" id="KW-0630">Potassium</keyword>
<comment type="cofactor">
    <cofactor evidence="1">
        <name>K(+)</name>
        <dbReference type="ChEBI" id="CHEBI:29103"/>
    </cofactor>
</comment>
<comment type="similarity">
    <text evidence="2">Belongs to the IMPDH/GMPR family.</text>
</comment>
<evidence type="ECO:0000259" key="9">
    <source>
        <dbReference type="Pfam" id="PF00478"/>
    </source>
</evidence>